<reference evidence="6 7" key="1">
    <citation type="submission" date="2019-10" db="EMBL/GenBank/DDBJ databases">
        <title>Whole genome shotgun sequence of Acrocarpospora macrocephala NBRC 16266.</title>
        <authorList>
            <person name="Ichikawa N."/>
            <person name="Kimura A."/>
            <person name="Kitahashi Y."/>
            <person name="Komaki H."/>
            <person name="Oguchi A."/>
        </authorList>
    </citation>
    <scope>NUCLEOTIDE SEQUENCE [LARGE SCALE GENOMIC DNA]</scope>
    <source>
        <strain evidence="6 7">NBRC 16266</strain>
    </source>
</reference>
<comment type="caution">
    <text evidence="6">The sequence shown here is derived from an EMBL/GenBank/DDBJ whole genome shotgun (WGS) entry which is preliminary data.</text>
</comment>
<dbReference type="InterPro" id="IPR001647">
    <property type="entry name" value="HTH_TetR"/>
</dbReference>
<dbReference type="PANTHER" id="PTHR30055:SF234">
    <property type="entry name" value="HTH-TYPE TRANSCRIPTIONAL REGULATOR BETI"/>
    <property type="match status" value="1"/>
</dbReference>
<evidence type="ECO:0000256" key="2">
    <source>
        <dbReference type="ARBA" id="ARBA00023125"/>
    </source>
</evidence>
<gene>
    <name evidence="6" type="ORF">Amac_053680</name>
</gene>
<dbReference type="GO" id="GO:0003700">
    <property type="term" value="F:DNA-binding transcription factor activity"/>
    <property type="evidence" value="ECO:0007669"/>
    <property type="project" value="TreeGrafter"/>
</dbReference>
<dbReference type="EMBL" id="BLAE01000032">
    <property type="protein sequence ID" value="GES11771.1"/>
    <property type="molecule type" value="Genomic_DNA"/>
</dbReference>
<keyword evidence="7" id="KW-1185">Reference proteome</keyword>
<dbReference type="SUPFAM" id="SSF48498">
    <property type="entry name" value="Tetracyclin repressor-like, C-terminal domain"/>
    <property type="match status" value="1"/>
</dbReference>
<feature type="domain" description="HTH tetR-type" evidence="5">
    <location>
        <begin position="16"/>
        <end position="75"/>
    </location>
</feature>
<dbReference type="RefSeq" id="WP_155357126.1">
    <property type="nucleotide sequence ID" value="NZ_BAAAHL010000003.1"/>
</dbReference>
<dbReference type="InterPro" id="IPR036271">
    <property type="entry name" value="Tet_transcr_reg_TetR-rel_C_sf"/>
</dbReference>
<dbReference type="PANTHER" id="PTHR30055">
    <property type="entry name" value="HTH-TYPE TRANSCRIPTIONAL REGULATOR RUTR"/>
    <property type="match status" value="1"/>
</dbReference>
<dbReference type="SUPFAM" id="SSF46689">
    <property type="entry name" value="Homeodomain-like"/>
    <property type="match status" value="1"/>
</dbReference>
<protein>
    <submittedName>
        <fullName evidence="6">TetR family transcriptional regulator</fullName>
    </submittedName>
</protein>
<feature type="DNA-binding region" description="H-T-H motif" evidence="4">
    <location>
        <begin position="38"/>
        <end position="57"/>
    </location>
</feature>
<evidence type="ECO:0000313" key="7">
    <source>
        <dbReference type="Proteomes" id="UP000331127"/>
    </source>
</evidence>
<dbReference type="PRINTS" id="PR00455">
    <property type="entry name" value="HTHTETR"/>
</dbReference>
<dbReference type="OrthoDB" id="3295174at2"/>
<accession>A0A5M3WWV2</accession>
<evidence type="ECO:0000256" key="3">
    <source>
        <dbReference type="ARBA" id="ARBA00023163"/>
    </source>
</evidence>
<sequence length="190" mass="20917">MTTKTAVTRPRRADARRNRERLVAAAATVFAEEGANAPLDKIARAAGIGNATMYRHFPTREALLEAVLHDVYRELIALAEQLSTVTPAIDAVDRWLRAFINYSQTYLDLPEPIIAAAYDETSALYASCKAMRSVATRLIGRAQEDGTLRADIDILDLCAQASGIAWATQRSPDREQVTRMLAMLINGLRA</sequence>
<dbReference type="Pfam" id="PF21597">
    <property type="entry name" value="TetR_C_43"/>
    <property type="match status" value="1"/>
</dbReference>
<keyword evidence="3" id="KW-0804">Transcription</keyword>
<dbReference type="AlphaFoldDB" id="A0A5M3WWV2"/>
<evidence type="ECO:0000256" key="4">
    <source>
        <dbReference type="PROSITE-ProRule" id="PRU00335"/>
    </source>
</evidence>
<keyword evidence="1" id="KW-0805">Transcription regulation</keyword>
<dbReference type="Proteomes" id="UP000331127">
    <property type="component" value="Unassembled WGS sequence"/>
</dbReference>
<dbReference type="InterPro" id="IPR049445">
    <property type="entry name" value="TetR_SbtR-like_C"/>
</dbReference>
<organism evidence="6 7">
    <name type="scientific">Acrocarpospora macrocephala</name>
    <dbReference type="NCBI Taxonomy" id="150177"/>
    <lineage>
        <taxon>Bacteria</taxon>
        <taxon>Bacillati</taxon>
        <taxon>Actinomycetota</taxon>
        <taxon>Actinomycetes</taxon>
        <taxon>Streptosporangiales</taxon>
        <taxon>Streptosporangiaceae</taxon>
        <taxon>Acrocarpospora</taxon>
    </lineage>
</organism>
<dbReference type="Gene3D" id="1.10.357.10">
    <property type="entry name" value="Tetracycline Repressor, domain 2"/>
    <property type="match status" value="1"/>
</dbReference>
<dbReference type="GO" id="GO:0000976">
    <property type="term" value="F:transcription cis-regulatory region binding"/>
    <property type="evidence" value="ECO:0007669"/>
    <property type="project" value="TreeGrafter"/>
</dbReference>
<evidence type="ECO:0000256" key="1">
    <source>
        <dbReference type="ARBA" id="ARBA00023015"/>
    </source>
</evidence>
<proteinExistence type="predicted"/>
<dbReference type="InterPro" id="IPR009057">
    <property type="entry name" value="Homeodomain-like_sf"/>
</dbReference>
<dbReference type="InterPro" id="IPR050109">
    <property type="entry name" value="HTH-type_TetR-like_transc_reg"/>
</dbReference>
<dbReference type="PROSITE" id="PS50977">
    <property type="entry name" value="HTH_TETR_2"/>
    <property type="match status" value="1"/>
</dbReference>
<name>A0A5M3WWV2_9ACTN</name>
<evidence type="ECO:0000313" key="6">
    <source>
        <dbReference type="EMBL" id="GES11771.1"/>
    </source>
</evidence>
<evidence type="ECO:0000259" key="5">
    <source>
        <dbReference type="PROSITE" id="PS50977"/>
    </source>
</evidence>
<keyword evidence="2 4" id="KW-0238">DNA-binding</keyword>
<dbReference type="Pfam" id="PF00440">
    <property type="entry name" value="TetR_N"/>
    <property type="match status" value="1"/>
</dbReference>